<organism evidence="2 3">
    <name type="scientific">Schizopora paradoxa</name>
    <dbReference type="NCBI Taxonomy" id="27342"/>
    <lineage>
        <taxon>Eukaryota</taxon>
        <taxon>Fungi</taxon>
        <taxon>Dikarya</taxon>
        <taxon>Basidiomycota</taxon>
        <taxon>Agaricomycotina</taxon>
        <taxon>Agaricomycetes</taxon>
        <taxon>Hymenochaetales</taxon>
        <taxon>Schizoporaceae</taxon>
        <taxon>Schizopora</taxon>
    </lineage>
</organism>
<dbReference type="EMBL" id="KQ085973">
    <property type="protein sequence ID" value="KLO12650.1"/>
    <property type="molecule type" value="Genomic_DNA"/>
</dbReference>
<accession>A0A0H2RKY7</accession>
<dbReference type="Proteomes" id="UP000053477">
    <property type="component" value="Unassembled WGS sequence"/>
</dbReference>
<dbReference type="InterPro" id="IPR053209">
    <property type="entry name" value="Gramillin-biosynth_MTr"/>
</dbReference>
<evidence type="ECO:0000313" key="3">
    <source>
        <dbReference type="Proteomes" id="UP000053477"/>
    </source>
</evidence>
<dbReference type="Pfam" id="PF00856">
    <property type="entry name" value="SET"/>
    <property type="match status" value="1"/>
</dbReference>
<keyword evidence="3" id="KW-1185">Reference proteome</keyword>
<dbReference type="AlphaFoldDB" id="A0A0H2RKY7"/>
<reference evidence="2 3" key="1">
    <citation type="submission" date="2015-04" db="EMBL/GenBank/DDBJ databases">
        <title>Complete genome sequence of Schizopora paradoxa KUC8140, a cosmopolitan wood degrader in East Asia.</title>
        <authorList>
            <consortium name="DOE Joint Genome Institute"/>
            <person name="Min B."/>
            <person name="Park H."/>
            <person name="Jang Y."/>
            <person name="Kim J.-J."/>
            <person name="Kim K.H."/>
            <person name="Pangilinan J."/>
            <person name="Lipzen A."/>
            <person name="Riley R."/>
            <person name="Grigoriev I.V."/>
            <person name="Spatafora J.W."/>
            <person name="Choi I.-G."/>
        </authorList>
    </citation>
    <scope>NUCLEOTIDE SEQUENCE [LARGE SCALE GENOMIC DNA]</scope>
    <source>
        <strain evidence="2 3">KUC8140</strain>
    </source>
</reference>
<gene>
    <name evidence="2" type="ORF">SCHPADRAFT_941025</name>
</gene>
<dbReference type="Gene3D" id="1.25.40.10">
    <property type="entry name" value="Tetratricopeptide repeat domain"/>
    <property type="match status" value="1"/>
</dbReference>
<feature type="domain" description="SET" evidence="1">
    <location>
        <begin position="365"/>
        <end position="564"/>
    </location>
</feature>
<dbReference type="OrthoDB" id="5945798at2759"/>
<dbReference type="PANTHER" id="PTHR47643:SF2">
    <property type="entry name" value="TPR DOMAIN PROTEIN (AFU_ORTHOLOGUE AFUA_5G12710)"/>
    <property type="match status" value="1"/>
</dbReference>
<evidence type="ECO:0000259" key="1">
    <source>
        <dbReference type="PROSITE" id="PS50280"/>
    </source>
</evidence>
<dbReference type="STRING" id="27342.A0A0H2RKY7"/>
<protein>
    <recommendedName>
        <fullName evidence="1">SET domain-containing protein</fullName>
    </recommendedName>
</protein>
<dbReference type="CDD" id="cd20071">
    <property type="entry name" value="SET_SMYD"/>
    <property type="match status" value="1"/>
</dbReference>
<dbReference type="InterPro" id="IPR046341">
    <property type="entry name" value="SET_dom_sf"/>
</dbReference>
<dbReference type="InterPro" id="IPR011990">
    <property type="entry name" value="TPR-like_helical_dom_sf"/>
</dbReference>
<proteinExistence type="predicted"/>
<name>A0A0H2RKY7_9AGAM</name>
<dbReference type="SUPFAM" id="SSF82199">
    <property type="entry name" value="SET domain"/>
    <property type="match status" value="1"/>
</dbReference>
<dbReference type="PROSITE" id="PS50280">
    <property type="entry name" value="SET"/>
    <property type="match status" value="1"/>
</dbReference>
<dbReference type="SUPFAM" id="SSF48452">
    <property type="entry name" value="TPR-like"/>
    <property type="match status" value="1"/>
</dbReference>
<dbReference type="Gene3D" id="2.170.270.10">
    <property type="entry name" value="SET domain"/>
    <property type="match status" value="1"/>
</dbReference>
<evidence type="ECO:0000313" key="2">
    <source>
        <dbReference type="EMBL" id="KLO12650.1"/>
    </source>
</evidence>
<dbReference type="InParanoid" id="A0A0H2RKY7"/>
<dbReference type="InterPro" id="IPR001214">
    <property type="entry name" value="SET_dom"/>
</dbReference>
<sequence>MDPMEKLLREYGDKEITKESFWEPELAALKAQTEHDWSIAPSNPGRIDKEDFLHFFDEKVKDINRSLLESKQRGRNGIEYTTIIGLPQKFATVALREWKPITIFDMKVPMTHKGYCLAVRTIRRPLYDGGAALLLAVEDSAGDVAYLKLFNYAPLIDATNKEREAVYPVGQVLVIREPTYVFESRDLSIPFIKVESPSDIILFDMNQKSALPWKSDLNTSIPPGPSTGEAWRAEGLKSFKAKGWFSCAIHFTNCIRLGYEIQVSRLNRSEAYLRLGWYNYAYHDSKDALDSGTLSADLKRKAVMRMIKAQYGLGKYRDILETAKELPNDMDVVEWSAKASRRMEEQTTGNFDWDSILVQSQNPSYSIDIGNFTGPVEVKTGRDGSRGTFVTRDVEAGELLMFHKPLCSWKSSENLTHDLQVGLRRIFLPLGAAAEGRDSYLFLCKIIQSCWENRKLYQTILSLYGGEHARKPNTYPPPLITDDPPLMDPLTPEGDIDVEYIDGVVNANAFLLSYELRERGLFELASLINHSCLPSACREFFGGCISVRALRNMKKGEEITVPYLLASESYDEKRYRFMRTWRFKCACPLCEADSKDSVADREKRRALSKEIQRNALISGGLDRKGLERTRKLCEDLKATYGDSHSTITGGVKYELAKALLYYADFVDRLARSTRGIDLKKLSITSRMDSLAFFGLKVLDRSMSGPLPDGTQELAAPVDMSSISIEYDSCIFNMLRISKTFTDLKQNTRAKRWLDAAVHVGKLYNGGGRQTFMTLNKSYL</sequence>
<dbReference type="PANTHER" id="PTHR47643">
    <property type="entry name" value="TPR DOMAIN PROTEIN (AFU_ORTHOLOGUE AFUA_5G12710)"/>
    <property type="match status" value="1"/>
</dbReference>